<evidence type="ECO:0000313" key="2">
    <source>
        <dbReference type="Proteomes" id="UP001445076"/>
    </source>
</evidence>
<gene>
    <name evidence="1" type="ORF">OTU49_016093</name>
</gene>
<name>A0AAW0Y9H9_CHEQU</name>
<comment type="caution">
    <text evidence="1">The sequence shown here is derived from an EMBL/GenBank/DDBJ whole genome shotgun (WGS) entry which is preliminary data.</text>
</comment>
<dbReference type="AlphaFoldDB" id="A0AAW0Y9H9"/>
<keyword evidence="2" id="KW-1185">Reference proteome</keyword>
<accession>A0AAW0Y9H9</accession>
<protein>
    <submittedName>
        <fullName evidence="1">Uncharacterized protein</fullName>
    </submittedName>
</protein>
<reference evidence="1 2" key="1">
    <citation type="journal article" date="2024" name="BMC Genomics">
        <title>Genome assembly of redclaw crayfish (Cherax quadricarinatus) provides insights into its immune adaptation and hypoxia tolerance.</title>
        <authorList>
            <person name="Liu Z."/>
            <person name="Zheng J."/>
            <person name="Li H."/>
            <person name="Fang K."/>
            <person name="Wang S."/>
            <person name="He J."/>
            <person name="Zhou D."/>
            <person name="Weng S."/>
            <person name="Chi M."/>
            <person name="Gu Z."/>
            <person name="He J."/>
            <person name="Li F."/>
            <person name="Wang M."/>
        </authorList>
    </citation>
    <scope>NUCLEOTIDE SEQUENCE [LARGE SCALE GENOMIC DNA]</scope>
    <source>
        <strain evidence="1">ZL_2023a</strain>
    </source>
</reference>
<evidence type="ECO:0000313" key="1">
    <source>
        <dbReference type="EMBL" id="KAK8748343.1"/>
    </source>
</evidence>
<organism evidence="1 2">
    <name type="scientific">Cherax quadricarinatus</name>
    <name type="common">Australian red claw crayfish</name>
    <dbReference type="NCBI Taxonomy" id="27406"/>
    <lineage>
        <taxon>Eukaryota</taxon>
        <taxon>Metazoa</taxon>
        <taxon>Ecdysozoa</taxon>
        <taxon>Arthropoda</taxon>
        <taxon>Crustacea</taxon>
        <taxon>Multicrustacea</taxon>
        <taxon>Malacostraca</taxon>
        <taxon>Eumalacostraca</taxon>
        <taxon>Eucarida</taxon>
        <taxon>Decapoda</taxon>
        <taxon>Pleocyemata</taxon>
        <taxon>Astacidea</taxon>
        <taxon>Parastacoidea</taxon>
        <taxon>Parastacidae</taxon>
        <taxon>Cherax</taxon>
    </lineage>
</organism>
<dbReference type="Proteomes" id="UP001445076">
    <property type="component" value="Unassembled WGS sequence"/>
</dbReference>
<proteinExistence type="predicted"/>
<dbReference type="EMBL" id="JARKIK010000012">
    <property type="protein sequence ID" value="KAK8748343.1"/>
    <property type="molecule type" value="Genomic_DNA"/>
</dbReference>
<sequence>MLFNRAVRSSVKTISENFYVEETFHGRYLGAAGGLLIQGIGDLFSLSMDQTLLPLIIPTDSFSIHGVLHSISAVSFCIHGGSSSDPVIFEVFSSFDILHDRCVA</sequence>